<name>A0AC34FNA8_9BILA</name>
<reference evidence="2" key="1">
    <citation type="submission" date="2022-11" db="UniProtKB">
        <authorList>
            <consortium name="WormBaseParasite"/>
        </authorList>
    </citation>
    <scope>IDENTIFICATION</scope>
</reference>
<evidence type="ECO:0000313" key="2">
    <source>
        <dbReference type="WBParaSite" id="ES5_v2.g18585.t1"/>
    </source>
</evidence>
<protein>
    <submittedName>
        <fullName evidence="2">Peptidase S8/S53 domain-containing protein</fullName>
    </submittedName>
</protein>
<proteinExistence type="predicted"/>
<dbReference type="Proteomes" id="UP000887579">
    <property type="component" value="Unplaced"/>
</dbReference>
<organism evidence="1 2">
    <name type="scientific">Panagrolaimus sp. ES5</name>
    <dbReference type="NCBI Taxonomy" id="591445"/>
    <lineage>
        <taxon>Eukaryota</taxon>
        <taxon>Metazoa</taxon>
        <taxon>Ecdysozoa</taxon>
        <taxon>Nematoda</taxon>
        <taxon>Chromadorea</taxon>
        <taxon>Rhabditida</taxon>
        <taxon>Tylenchina</taxon>
        <taxon>Panagrolaimomorpha</taxon>
        <taxon>Panagrolaimoidea</taxon>
        <taxon>Panagrolaimidae</taxon>
        <taxon>Panagrolaimus</taxon>
    </lineage>
</organism>
<sequence>MVEEHGIIITQAAGNFGPIVFTLPEQYSEISDYIFIIGSIFTADVKSKFLYIECLNSVHSYSSKGPLLSGARGVDFVAPGAAITDLPNWDFSKNETSGGTSFAAPNVAGSIACLLSALKAKSIPYSPAMIKMALAKTAFFPEGADKLSFGNGIIQICDAFEFIKTSYNYLPSKLITPILSNNPKQKGILYIQKNKTESKNCSVKIDPTLKLKWILKCESFCGKYFVTHSKTIQNNSFNVKINSKKLEEGSINYAEIYGFDSANPTIGPLFYLPITVICPVDLNFCNEKTVLLKSCLPTYFFLKCPIKAVECSIKITCLDEKKERQITFHYWQLKDPIKRIHDAVDFKFSKEKPVENFSLVRENGQECYEFSLHHQHCIALSFKLEIRFLEKTKNV</sequence>
<dbReference type="WBParaSite" id="ES5_v2.g18585.t1">
    <property type="protein sequence ID" value="ES5_v2.g18585.t1"/>
    <property type="gene ID" value="ES5_v2.g18585"/>
</dbReference>
<evidence type="ECO:0000313" key="1">
    <source>
        <dbReference type="Proteomes" id="UP000887579"/>
    </source>
</evidence>
<accession>A0AC34FNA8</accession>